<evidence type="ECO:0000313" key="2">
    <source>
        <dbReference type="EMBL" id="ROT35291.1"/>
    </source>
</evidence>
<accession>A0A3N2PL76</accession>
<keyword evidence="3" id="KW-1185">Reference proteome</keyword>
<name>A0A3N2PL76_SODAK</name>
<evidence type="ECO:0000313" key="3">
    <source>
        <dbReference type="Proteomes" id="UP000272025"/>
    </source>
</evidence>
<keyword evidence="1" id="KW-0812">Transmembrane</keyword>
<feature type="transmembrane region" description="Helical" evidence="1">
    <location>
        <begin position="35"/>
        <end position="57"/>
    </location>
</feature>
<reference evidence="2 3" key="1">
    <citation type="journal article" date="2018" name="Mol. Ecol.">
        <title>The obligate alkalophilic soda-lake fungus Sodiomyces alkalinus has shifted to a protein diet.</title>
        <authorList>
            <person name="Grum-Grzhimaylo A.A."/>
            <person name="Falkoski D.L."/>
            <person name="van den Heuvel J."/>
            <person name="Valero-Jimenez C.A."/>
            <person name="Min B."/>
            <person name="Choi I.G."/>
            <person name="Lipzen A."/>
            <person name="Daum C.G."/>
            <person name="Aanen D.K."/>
            <person name="Tsang A."/>
            <person name="Henrissat B."/>
            <person name="Bilanenko E.N."/>
            <person name="de Vries R.P."/>
            <person name="van Kan J.A.L."/>
            <person name="Grigoriev I.V."/>
            <person name="Debets A.J.M."/>
        </authorList>
    </citation>
    <scope>NUCLEOTIDE SEQUENCE [LARGE SCALE GENOMIC DNA]</scope>
    <source>
        <strain evidence="2 3">F11</strain>
    </source>
</reference>
<sequence length="120" mass="13184">MLSDENGRQVADWAIVDRHFHVLSVFNRATPGRTWGVFNGIALTPASAIVASALGLVQMAMTGRGVLGRTLLDGHSSGRIWLRSVKSLPRALFSKTEDVTAALERDMHERLTCFSSPRKH</sequence>
<evidence type="ECO:0000256" key="1">
    <source>
        <dbReference type="SAM" id="Phobius"/>
    </source>
</evidence>
<dbReference type="GeneID" id="39583008"/>
<keyword evidence="1" id="KW-0472">Membrane</keyword>
<protein>
    <submittedName>
        <fullName evidence="2">Uncharacterized protein</fullName>
    </submittedName>
</protein>
<dbReference type="AlphaFoldDB" id="A0A3N2PL76"/>
<dbReference type="RefSeq" id="XP_028463097.1">
    <property type="nucleotide sequence ID" value="XM_028614530.1"/>
</dbReference>
<organism evidence="2 3">
    <name type="scientific">Sodiomyces alkalinus (strain CBS 110278 / VKM F-3762 / F11)</name>
    <name type="common">Alkaliphilic filamentous fungus</name>
    <dbReference type="NCBI Taxonomy" id="1314773"/>
    <lineage>
        <taxon>Eukaryota</taxon>
        <taxon>Fungi</taxon>
        <taxon>Dikarya</taxon>
        <taxon>Ascomycota</taxon>
        <taxon>Pezizomycotina</taxon>
        <taxon>Sordariomycetes</taxon>
        <taxon>Hypocreomycetidae</taxon>
        <taxon>Glomerellales</taxon>
        <taxon>Plectosphaerellaceae</taxon>
        <taxon>Sodiomyces</taxon>
    </lineage>
</organism>
<keyword evidence="1" id="KW-1133">Transmembrane helix</keyword>
<dbReference type="Proteomes" id="UP000272025">
    <property type="component" value="Unassembled WGS sequence"/>
</dbReference>
<dbReference type="EMBL" id="ML119061">
    <property type="protein sequence ID" value="ROT35291.1"/>
    <property type="molecule type" value="Genomic_DNA"/>
</dbReference>
<proteinExistence type="predicted"/>
<gene>
    <name evidence="2" type="ORF">SODALDRAFT_363103</name>
</gene>